<evidence type="ECO:0000313" key="3">
    <source>
        <dbReference type="EMBL" id="ELP85646.1"/>
    </source>
</evidence>
<dbReference type="OrthoDB" id="26607at2759"/>
<keyword evidence="1" id="KW-0539">Nucleus</keyword>
<gene>
    <name evidence="3" type="ORF">EIN_409550</name>
</gene>
<dbReference type="Pfam" id="PF08638">
    <property type="entry name" value="Med14"/>
    <property type="match status" value="1"/>
</dbReference>
<comment type="subcellular location">
    <subcellularLocation>
        <location evidence="1">Nucleus</location>
    </subcellularLocation>
</comment>
<dbReference type="AlphaFoldDB" id="A0A0A1TWS7"/>
<proteinExistence type="inferred from homology"/>
<keyword evidence="1" id="KW-0804">Transcription</keyword>
<dbReference type="OMA" id="NFVMIVE"/>
<comment type="function">
    <text evidence="1">Component of the Mediator complex, a coactivator involved in the regulated transcription of nearly all RNA polymerase II-dependent genes. Mediator functions as a bridge to convey information from gene-specific regulatory proteins to the basal RNA polymerase II transcription machinery. Mediator is recruited to promoters by direct interactions with regulatory proteins and serves as a scaffold for the assembly of a functional preinitiation complex with RNA polymerase II and the general transcription factors.</text>
</comment>
<keyword evidence="1" id="KW-0805">Transcription regulation</keyword>
<feature type="domain" description="Mediator complex subunit MED14 N-terminal" evidence="2">
    <location>
        <begin position="33"/>
        <end position="177"/>
    </location>
</feature>
<dbReference type="VEuPathDB" id="AmoebaDB:EIN_409550"/>
<evidence type="ECO:0000313" key="4">
    <source>
        <dbReference type="Proteomes" id="UP000014680"/>
    </source>
</evidence>
<dbReference type="GO" id="GO:0016592">
    <property type="term" value="C:mediator complex"/>
    <property type="evidence" value="ECO:0007669"/>
    <property type="project" value="UniProtKB-UniRule"/>
</dbReference>
<keyword evidence="1" id="KW-0010">Activator</keyword>
<comment type="subunit">
    <text evidence="1">Component of the Mediator complex.</text>
</comment>
<dbReference type="InterPro" id="IPR055122">
    <property type="entry name" value="Med14_N"/>
</dbReference>
<evidence type="ECO:0000256" key="1">
    <source>
        <dbReference type="RuleBase" id="RU365082"/>
    </source>
</evidence>
<dbReference type="EMBL" id="KB207048">
    <property type="protein sequence ID" value="ELP85646.1"/>
    <property type="molecule type" value="Genomic_DNA"/>
</dbReference>
<evidence type="ECO:0000259" key="2">
    <source>
        <dbReference type="Pfam" id="PF08638"/>
    </source>
</evidence>
<reference evidence="3 4" key="1">
    <citation type="submission" date="2012-10" db="EMBL/GenBank/DDBJ databases">
        <authorList>
            <person name="Zafar N."/>
            <person name="Inman J."/>
            <person name="Hall N."/>
            <person name="Lorenzi H."/>
            <person name="Caler E."/>
        </authorList>
    </citation>
    <scope>NUCLEOTIDE SEQUENCE [LARGE SCALE GENOMIC DNA]</scope>
    <source>
        <strain evidence="3 4">IP1</strain>
    </source>
</reference>
<comment type="similarity">
    <text evidence="1">Belongs to the Mediator complex subunit 14 family.</text>
</comment>
<sequence length="1038" mass="119554">MQKRRADPTLPLIIQNGVCAISHDLSEAFQSGERNEIIRTLERNEHLLGKLLVISRWLGRNPVLHDITTFNAICHQSILQLHSNIKEFNRNANETVMQRRGFPHIVTALQVLLNGTFPLPEIPYQVPDYYVVKAKINRYLRKYLYTNYQAIQCDKVDIVEGVMMITKTNSFTCWVTVGNPDSLFCKKIPPFWSIVELQFFTPQKAVASDELVNEVNVKLGSAEFMENTIPKMINVLDAKAKNAHFEALVELTKSKLIIENFPKMVTSVVTNTTEKVLKINYWSNAMYLEYHLRTKTSEFFVSHNGIVKLKIDTTKTLFEQLVFVARESAKQTRRVFWEALQKDFSDEVILADIQIAPFTGKITLVSHFLPKEITAYYADMMTKIPLDQLHPVYNDLYAHTRLSQIYQGASLFFIEKELVRVGPEMVEPIETHTKKFDQIRGEVLIPRVFQNSEVLQNVVCGMLFKIQMSEDRSLIFFVTKKTNEVTKKKEETMVCVGFKGADGVNYSSCSKEVFSQTLPFYVEKVYRFCSESYSKYSTKMYMESFKDKFPKTLASLNSSVTSSKTKSGFILFNSNLPFMATIEQPPDDEYYILSVGLKSVNLDKFKPSNRVQIQDKYIRFMIPKRNVDTDVIEGTEAFIKFIHVVAFAVKCVERLVSFSENTIVFKGFSIEFVSQTFDTIQIVTTLNEEYIHLSEILKFEFFDSPKGEGNKKSIALSNCNSLLNSLSMFTLYFDSILEVLKGMNMSCVSVNVMEFSSVTLFISTEDEKANDQTFVIFFSFIPKMEDKTMNLHHKTLDNFGKKKFPLEVFKETMKQIPNNFKVNEIEKYMKMLLGLIHIMLVIEFVCNQTTRSIENRNYRISIRQDLSLKLPTCIPLDTLVTATLIQTPQPDPFTKFFNAKFSNPLKSGMLIDAKNLMNFIAKKTTVMKNFTDIEPLATLCGNSLSVEKMKNIYDFTLEEQNNIFIIHIFVYSNEQNYIRKNPQHKMLINYMQGKFTFGCDQADTLMAQVVSAGMRNSVSTFRQMVMLLQESFESEEVV</sequence>
<dbReference type="GeneID" id="14884580"/>
<dbReference type="Proteomes" id="UP000014680">
    <property type="component" value="Unassembled WGS sequence"/>
</dbReference>
<organism evidence="3 4">
    <name type="scientific">Entamoeba invadens IP1</name>
    <dbReference type="NCBI Taxonomy" id="370355"/>
    <lineage>
        <taxon>Eukaryota</taxon>
        <taxon>Amoebozoa</taxon>
        <taxon>Evosea</taxon>
        <taxon>Archamoebae</taxon>
        <taxon>Mastigamoebida</taxon>
        <taxon>Entamoebidae</taxon>
        <taxon>Entamoeba</taxon>
    </lineage>
</organism>
<protein>
    <recommendedName>
        <fullName evidence="1">Mediator of RNA polymerase II transcription subunit 14</fullName>
    </recommendedName>
    <alternativeName>
        <fullName evidence="1">Mediator complex subunit 14</fullName>
    </alternativeName>
</protein>
<dbReference type="RefSeq" id="XP_004184992.1">
    <property type="nucleotide sequence ID" value="XM_004184944.1"/>
</dbReference>
<keyword evidence="4" id="KW-1185">Reference proteome</keyword>
<dbReference type="KEGG" id="eiv:EIN_409550"/>
<accession>A0A0A1TWS7</accession>
<name>A0A0A1TWS7_ENTIV</name>
<dbReference type="GO" id="GO:0003712">
    <property type="term" value="F:transcription coregulator activity"/>
    <property type="evidence" value="ECO:0007669"/>
    <property type="project" value="UniProtKB-UniRule"/>
</dbReference>